<dbReference type="InterPro" id="IPR032482">
    <property type="entry name" value="DUF5054"/>
</dbReference>
<dbReference type="InterPro" id="IPR011330">
    <property type="entry name" value="Glyco_hydro/deAcase_b/a-brl"/>
</dbReference>
<dbReference type="Pfam" id="PF16477">
    <property type="entry name" value="DUF5054"/>
    <property type="match status" value="1"/>
</dbReference>
<dbReference type="SUPFAM" id="SSF88713">
    <property type="entry name" value="Glycoside hydrolase/deacetylase"/>
    <property type="match status" value="1"/>
</dbReference>
<protein>
    <recommendedName>
        <fullName evidence="3">DUF5054 domain-containing protein</fullName>
    </recommendedName>
</protein>
<sequence>MQRVHIIYKTHLDIGFTDLARTVEDKYLHEFIPAVIALAQAVNRPGQKNFIWTCGAWLITRYLQMADDSARRALTEAIGRGDIAWHGLPFTSHSELLTPGALQFGLNYALDLDLRFHRRTIAAKMTDVPGYTQAIIPWLADAGITYLHLGVNEASTAPDVPPLFRWRLGEAEIIVNYSPGGYGNEYWCAPLDELLVFCHAADNCAPPDAALVHATVATYQGRYPDAEVSASTLDQFAARVAGIRHLLPVIDGEIGDTWNHGLATDPGKVSRYLRLMRLLAKEVSAGRLSAASETYRQAMAQLIMVPEHTWGMDLKLHLGDYNHYLPAEFDVARQADCVENGVPEKYRFIDEFAARLPHRPAPGYQSLAASWQEQRDYVDNALACLPPVVAKKFAPLAPITPEGIIVSRRSRTFGDYRVYIADDGSLSTLSVGGKVLSAAPLGRLIYRQVSDADYQRFTEHYLQNLATTRDWAIADFTKPGLELTAVPVPSQCATLQLHEVRIDETPDDYQLFIEARFVQNEPGMVLRLPKKVRHCWRFSKHRAAIRYQVSIIGKQANRLPEEIWLQFGLIDKSRSQCRKIGQTIDWQQVVPNGNRNLHGVESVFTPDWQFQPLDAPLVALHEPRILWFGEPHDEPEGIFAHLYNNIWGTNFPMWYGEDIHAEYLLETASNGERQ</sequence>
<dbReference type="CDD" id="cd10791">
    <property type="entry name" value="GH38N_AMII_like_1"/>
    <property type="match status" value="1"/>
</dbReference>
<dbReference type="AlphaFoldDB" id="A0AA86IQ15"/>
<dbReference type="EMBL" id="AP024590">
    <property type="protein sequence ID" value="BCU54236.1"/>
    <property type="molecule type" value="Genomic_DNA"/>
</dbReference>
<gene>
    <name evidence="1" type="ORF">ENKO_08300</name>
</gene>
<organism evidence="1 2">
    <name type="scientific">Enterobacter kobei</name>
    <dbReference type="NCBI Taxonomy" id="208224"/>
    <lineage>
        <taxon>Bacteria</taxon>
        <taxon>Pseudomonadati</taxon>
        <taxon>Pseudomonadota</taxon>
        <taxon>Gammaproteobacteria</taxon>
        <taxon>Enterobacterales</taxon>
        <taxon>Enterobacteriaceae</taxon>
        <taxon>Enterobacter</taxon>
        <taxon>Enterobacter cloacae complex</taxon>
    </lineage>
</organism>
<reference evidence="1" key="1">
    <citation type="submission" date="2021-04" db="EMBL/GenBank/DDBJ databases">
        <title>Difference and commonality of drug resistance evolution in various bacteria. and drug sensitivity profiles.</title>
        <authorList>
            <person name="Maeda T."/>
            <person name="Shibai A."/>
            <person name="Kawada K."/>
            <person name="Kotani H."/>
            <person name="Tarusawa Y."/>
            <person name="Tanabe K."/>
            <person name="Furusawa C."/>
        </authorList>
    </citation>
    <scope>NUCLEOTIDE SEQUENCE</scope>
    <source>
        <strain evidence="1">JCM 8580</strain>
    </source>
</reference>
<dbReference type="GO" id="GO:0005975">
    <property type="term" value="P:carbohydrate metabolic process"/>
    <property type="evidence" value="ECO:0007669"/>
    <property type="project" value="InterPro"/>
</dbReference>
<evidence type="ECO:0000313" key="1">
    <source>
        <dbReference type="EMBL" id="BCU54236.1"/>
    </source>
</evidence>
<dbReference type="Proteomes" id="UP000682928">
    <property type="component" value="Chromosome"/>
</dbReference>
<evidence type="ECO:0008006" key="3">
    <source>
        <dbReference type="Google" id="ProtNLM"/>
    </source>
</evidence>
<proteinExistence type="predicted"/>
<dbReference type="RefSeq" id="WP_088221334.1">
    <property type="nucleotide sequence ID" value="NZ_AP024590.1"/>
</dbReference>
<evidence type="ECO:0000313" key="2">
    <source>
        <dbReference type="Proteomes" id="UP000682928"/>
    </source>
</evidence>
<name>A0AA86IQ15_9ENTR</name>
<accession>A0AA86IQ15</accession>